<sequence>MLFMRLFFSRIARATTSKQAWTILQNEFHGSTKVMVVKLQALRHQFETLLMKNNETVQDFLSRVTTITSQMEAYGEQITDETIVSKRLLQPHDKREVLVITSRFRLKGRAL</sequence>
<protein>
    <submittedName>
        <fullName evidence="1">Uncharacterized protein</fullName>
    </submittedName>
</protein>
<dbReference type="PANTHER" id="PTHR35317:SF35">
    <property type="entry name" value="DUF4219 DOMAIN-CONTAINING PROTEIN"/>
    <property type="match status" value="1"/>
</dbReference>
<accession>A0ABR2EKH3</accession>
<gene>
    <name evidence="1" type="ORF">V6N12_049018</name>
</gene>
<reference evidence="1 2" key="1">
    <citation type="journal article" date="2024" name="G3 (Bethesda)">
        <title>Genome assembly of Hibiscus sabdariffa L. provides insights into metabolisms of medicinal natural products.</title>
        <authorList>
            <person name="Kim T."/>
        </authorList>
    </citation>
    <scope>NUCLEOTIDE SEQUENCE [LARGE SCALE GENOMIC DNA]</scope>
    <source>
        <strain evidence="1">TK-2024</strain>
        <tissue evidence="1">Old leaves</tissue>
    </source>
</reference>
<evidence type="ECO:0000313" key="1">
    <source>
        <dbReference type="EMBL" id="KAK8561963.1"/>
    </source>
</evidence>
<dbReference type="Proteomes" id="UP001472677">
    <property type="component" value="Unassembled WGS sequence"/>
</dbReference>
<dbReference type="EMBL" id="JBBPBM010000013">
    <property type="protein sequence ID" value="KAK8561963.1"/>
    <property type="molecule type" value="Genomic_DNA"/>
</dbReference>
<organism evidence="1 2">
    <name type="scientific">Hibiscus sabdariffa</name>
    <name type="common">roselle</name>
    <dbReference type="NCBI Taxonomy" id="183260"/>
    <lineage>
        <taxon>Eukaryota</taxon>
        <taxon>Viridiplantae</taxon>
        <taxon>Streptophyta</taxon>
        <taxon>Embryophyta</taxon>
        <taxon>Tracheophyta</taxon>
        <taxon>Spermatophyta</taxon>
        <taxon>Magnoliopsida</taxon>
        <taxon>eudicotyledons</taxon>
        <taxon>Gunneridae</taxon>
        <taxon>Pentapetalae</taxon>
        <taxon>rosids</taxon>
        <taxon>malvids</taxon>
        <taxon>Malvales</taxon>
        <taxon>Malvaceae</taxon>
        <taxon>Malvoideae</taxon>
        <taxon>Hibiscus</taxon>
    </lineage>
</organism>
<dbReference type="Pfam" id="PF14223">
    <property type="entry name" value="Retrotran_gag_2"/>
    <property type="match status" value="1"/>
</dbReference>
<keyword evidence="2" id="KW-1185">Reference proteome</keyword>
<dbReference type="PANTHER" id="PTHR35317">
    <property type="entry name" value="OS04G0629600 PROTEIN"/>
    <property type="match status" value="1"/>
</dbReference>
<name>A0ABR2EKH3_9ROSI</name>
<comment type="caution">
    <text evidence="1">The sequence shown here is derived from an EMBL/GenBank/DDBJ whole genome shotgun (WGS) entry which is preliminary data.</text>
</comment>
<evidence type="ECO:0000313" key="2">
    <source>
        <dbReference type="Proteomes" id="UP001472677"/>
    </source>
</evidence>
<proteinExistence type="predicted"/>